<organism evidence="4 5">
    <name type="scientific">Amycolatopsis cihanbeyliensis</name>
    <dbReference type="NCBI Taxonomy" id="1128664"/>
    <lineage>
        <taxon>Bacteria</taxon>
        <taxon>Bacillati</taxon>
        <taxon>Actinomycetota</taxon>
        <taxon>Actinomycetes</taxon>
        <taxon>Pseudonocardiales</taxon>
        <taxon>Pseudonocardiaceae</taxon>
        <taxon>Amycolatopsis</taxon>
    </lineage>
</organism>
<evidence type="ECO:0000313" key="5">
    <source>
        <dbReference type="Proteomes" id="UP000320876"/>
    </source>
</evidence>
<sequence>MRTTTTPDVAETSAVAERVHRDEERQAIRLHGLHVDVERRGYDILLARLHGDIDIASAPGLRRCVDLVPEHGRGLVLDLDGVEFLGSAGISILVDLARNPPREDVRWAVAASGRAVLRPLEATGYLNLVPAYPTVDAAMAAVRSAGGTRHSG</sequence>
<feature type="domain" description="STAS" evidence="3">
    <location>
        <begin position="43"/>
        <end position="142"/>
    </location>
</feature>
<dbReference type="EMBL" id="VFML01000002">
    <property type="protein sequence ID" value="TQI94417.1"/>
    <property type="molecule type" value="Genomic_DNA"/>
</dbReference>
<dbReference type="RefSeq" id="WP_170221075.1">
    <property type="nucleotide sequence ID" value="NZ_VFML01000002.1"/>
</dbReference>
<proteinExistence type="inferred from homology"/>
<dbReference type="NCBIfam" id="TIGR00377">
    <property type="entry name" value="ant_ant_sig"/>
    <property type="match status" value="1"/>
</dbReference>
<dbReference type="Proteomes" id="UP000320876">
    <property type="component" value="Unassembled WGS sequence"/>
</dbReference>
<dbReference type="InterPro" id="IPR003658">
    <property type="entry name" value="Anti-sigma_ant"/>
</dbReference>
<dbReference type="SUPFAM" id="SSF52091">
    <property type="entry name" value="SpoIIaa-like"/>
    <property type="match status" value="1"/>
</dbReference>
<evidence type="ECO:0000256" key="1">
    <source>
        <dbReference type="ARBA" id="ARBA00009013"/>
    </source>
</evidence>
<dbReference type="InterPro" id="IPR036513">
    <property type="entry name" value="STAS_dom_sf"/>
</dbReference>
<accession>A0A542CUC1</accession>
<evidence type="ECO:0000313" key="4">
    <source>
        <dbReference type="EMBL" id="TQI94417.1"/>
    </source>
</evidence>
<protein>
    <recommendedName>
        <fullName evidence="2">Anti-sigma factor antagonist</fullName>
    </recommendedName>
</protein>
<gene>
    <name evidence="4" type="ORF">FB471_6582</name>
</gene>
<dbReference type="GO" id="GO:0043856">
    <property type="term" value="F:anti-sigma factor antagonist activity"/>
    <property type="evidence" value="ECO:0007669"/>
    <property type="project" value="InterPro"/>
</dbReference>
<comment type="caution">
    <text evidence="4">The sequence shown here is derived from an EMBL/GenBank/DDBJ whole genome shotgun (WGS) entry which is preliminary data.</text>
</comment>
<dbReference type="InterPro" id="IPR002645">
    <property type="entry name" value="STAS_dom"/>
</dbReference>
<dbReference type="PROSITE" id="PS50801">
    <property type="entry name" value="STAS"/>
    <property type="match status" value="1"/>
</dbReference>
<reference evidence="4 5" key="1">
    <citation type="submission" date="2019-06" db="EMBL/GenBank/DDBJ databases">
        <title>Sequencing the genomes of 1000 actinobacteria strains.</title>
        <authorList>
            <person name="Klenk H.-P."/>
        </authorList>
    </citation>
    <scope>NUCLEOTIDE SEQUENCE [LARGE SCALE GENOMIC DNA]</scope>
    <source>
        <strain evidence="4 5">DSM 45679</strain>
    </source>
</reference>
<comment type="similarity">
    <text evidence="1 2">Belongs to the anti-sigma-factor antagonist family.</text>
</comment>
<keyword evidence="5" id="KW-1185">Reference proteome</keyword>
<evidence type="ECO:0000259" key="3">
    <source>
        <dbReference type="PROSITE" id="PS50801"/>
    </source>
</evidence>
<dbReference type="PANTHER" id="PTHR33495:SF2">
    <property type="entry name" value="ANTI-SIGMA FACTOR ANTAGONIST TM_1081-RELATED"/>
    <property type="match status" value="1"/>
</dbReference>
<name>A0A542CUC1_AMYCI</name>
<dbReference type="Gene3D" id="3.30.750.24">
    <property type="entry name" value="STAS domain"/>
    <property type="match status" value="1"/>
</dbReference>
<dbReference type="Pfam" id="PF01740">
    <property type="entry name" value="STAS"/>
    <property type="match status" value="1"/>
</dbReference>
<dbReference type="PANTHER" id="PTHR33495">
    <property type="entry name" value="ANTI-SIGMA FACTOR ANTAGONIST TM_1081-RELATED-RELATED"/>
    <property type="match status" value="1"/>
</dbReference>
<evidence type="ECO:0000256" key="2">
    <source>
        <dbReference type="RuleBase" id="RU003749"/>
    </source>
</evidence>
<dbReference type="AlphaFoldDB" id="A0A542CUC1"/>
<dbReference type="CDD" id="cd07043">
    <property type="entry name" value="STAS_anti-anti-sigma_factors"/>
    <property type="match status" value="1"/>
</dbReference>